<evidence type="ECO:0000256" key="1">
    <source>
        <dbReference type="ARBA" id="ARBA00023267"/>
    </source>
</evidence>
<dbReference type="Proteomes" id="UP000284660">
    <property type="component" value="Unassembled WGS sequence"/>
</dbReference>
<evidence type="ECO:0000313" key="19">
    <source>
        <dbReference type="Proteomes" id="UP000441609"/>
    </source>
</evidence>
<evidence type="ECO:0000313" key="3">
    <source>
        <dbReference type="EMBL" id="CUM97016.1"/>
    </source>
</evidence>
<dbReference type="Proteomes" id="UP000095455">
    <property type="component" value="Unassembled WGS sequence"/>
</dbReference>
<evidence type="ECO:0000313" key="20">
    <source>
        <dbReference type="Proteomes" id="UP000450599"/>
    </source>
</evidence>
<dbReference type="EMBL" id="WKMC01000002">
    <property type="protein sequence ID" value="MRZ49634.1"/>
    <property type="molecule type" value="Genomic_DNA"/>
</dbReference>
<gene>
    <name evidence="3" type="primary">gcdC_1</name>
    <name evidence="13" type="ORF">DW782_05045</name>
    <name evidence="4" type="ORF">ERS852380_00205</name>
    <name evidence="3" type="ORF">ERS852429_01360</name>
    <name evidence="5" type="ORF">ERS852560_01603</name>
    <name evidence="10" type="ORF">GKD54_03665</name>
    <name evidence="9" type="ORF">GKD58_06950</name>
    <name evidence="8" type="ORF">GKD59_09560</name>
    <name evidence="11" type="ORF">GKD66_05170</name>
    <name evidence="12" type="ORF">GKD70_18345</name>
    <name evidence="6" type="ORF">LI194_05960</name>
    <name evidence="7" type="ORF">PN599_09920</name>
</gene>
<dbReference type="SUPFAM" id="SSF51230">
    <property type="entry name" value="Single hybrid motif"/>
    <property type="match status" value="1"/>
</dbReference>
<keyword evidence="1" id="KW-0092">Biotin</keyword>
<dbReference type="PANTHER" id="PTHR45266">
    <property type="entry name" value="OXALOACETATE DECARBOXYLASE ALPHA CHAIN"/>
    <property type="match status" value="1"/>
</dbReference>
<evidence type="ECO:0000313" key="15">
    <source>
        <dbReference type="Proteomes" id="UP000095455"/>
    </source>
</evidence>
<dbReference type="EMBL" id="CYXP01000002">
    <property type="protein sequence ID" value="CUM97016.1"/>
    <property type="molecule type" value="Genomic_DNA"/>
</dbReference>
<reference evidence="6" key="4">
    <citation type="submission" date="2021-10" db="EMBL/GenBank/DDBJ databases">
        <title>Collection of gut derived symbiotic bacterial strains cultured from healthy donors.</title>
        <authorList>
            <person name="Lin H."/>
            <person name="Littmann E."/>
            <person name="Kohout C."/>
            <person name="Pamer E.G."/>
        </authorList>
    </citation>
    <scope>NUCLEOTIDE SEQUENCE</scope>
    <source>
        <strain evidence="6">DFI.2.94</strain>
    </source>
</reference>
<dbReference type="EMBL" id="WKMO01000020">
    <property type="protein sequence ID" value="MSB75225.1"/>
    <property type="molecule type" value="Genomic_DNA"/>
</dbReference>
<dbReference type="Pfam" id="PF00364">
    <property type="entry name" value="Biotin_lipoyl"/>
    <property type="match status" value="1"/>
</dbReference>
<dbReference type="EMBL" id="JAQMPJ010000007">
    <property type="protein sequence ID" value="MDB9005319.1"/>
    <property type="molecule type" value="Genomic_DNA"/>
</dbReference>
<evidence type="ECO:0000313" key="21">
    <source>
        <dbReference type="Proteomes" id="UP000463337"/>
    </source>
</evidence>
<reference evidence="7" key="5">
    <citation type="submission" date="2023-01" db="EMBL/GenBank/DDBJ databases">
        <title>Human gut microbiome strain richness.</title>
        <authorList>
            <person name="Chen-Liaw A."/>
        </authorList>
    </citation>
    <scope>NUCLEOTIDE SEQUENCE</scope>
    <source>
        <strain evidence="7">RTP21484st1_E5_RTP21484_190118</strain>
    </source>
</reference>
<evidence type="ECO:0000313" key="22">
    <source>
        <dbReference type="Proteomes" id="UP000471216"/>
    </source>
</evidence>
<reference evidence="18 19" key="3">
    <citation type="journal article" date="2019" name="Nat. Med.">
        <title>A library of human gut bacterial isolates paired with longitudinal multiomics data enables mechanistic microbiome research.</title>
        <authorList>
            <person name="Poyet M."/>
            <person name="Groussin M."/>
            <person name="Gibbons S.M."/>
            <person name="Avila-Pacheco J."/>
            <person name="Jiang X."/>
            <person name="Kearney S.M."/>
            <person name="Perrotta A.R."/>
            <person name="Berdy B."/>
            <person name="Zhao S."/>
            <person name="Lieberman T.D."/>
            <person name="Swanson P.K."/>
            <person name="Smith M."/>
            <person name="Roesemann S."/>
            <person name="Alexander J.E."/>
            <person name="Rich S.A."/>
            <person name="Livny J."/>
            <person name="Vlamakis H."/>
            <person name="Clish C."/>
            <person name="Bullock K."/>
            <person name="Deik A."/>
            <person name="Scott J."/>
            <person name="Pierce K.A."/>
            <person name="Xavier R.J."/>
            <person name="Alm E.J."/>
        </authorList>
    </citation>
    <scope>NUCLEOTIDE SEQUENCE [LARGE SCALE GENOMIC DNA]</scope>
    <source>
        <strain evidence="10 22">BIOML-A10</strain>
        <strain evidence="9 20">BIOML-A11</strain>
        <strain evidence="12 19">BIOML-A20</strain>
        <strain evidence="11 18">BIOML-A32</strain>
        <strain evidence="8 21">BIOML-A41</strain>
    </source>
</reference>
<reference evidence="14 15" key="1">
    <citation type="submission" date="2015-09" db="EMBL/GenBank/DDBJ databases">
        <authorList>
            <consortium name="Pathogen Informatics"/>
        </authorList>
    </citation>
    <scope>NUCLEOTIDE SEQUENCE [LARGE SCALE GENOMIC DNA]</scope>
    <source>
        <strain evidence="4 15">2789STDY5608822</strain>
        <strain evidence="3 16">2789STDY5608872</strain>
        <strain evidence="5 14">2789STDY5834948</strain>
    </source>
</reference>
<evidence type="ECO:0000313" key="16">
    <source>
        <dbReference type="Proteomes" id="UP000095591"/>
    </source>
</evidence>
<sequence length="174" mass="19532">MEIHIGNRVADVTLVSKEGNKVRLSIDGKPYDVDIVMTENGSCSVLHDGNSFNAEIISGEDHRSYDVNMFYRSYHVDIVDTQKKYLRMRKSAEEKQDDKIVAPMPGKVVKIPVRKGDRLETGDTVVVLEAMKMQSNYKVSSACVVKDILVSEGDSVDNNQVLMTLDLLKDDSYE</sequence>
<dbReference type="Proteomes" id="UP000095332">
    <property type="component" value="Unassembled WGS sequence"/>
</dbReference>
<evidence type="ECO:0000313" key="10">
    <source>
        <dbReference type="EMBL" id="MRZ05330.1"/>
    </source>
</evidence>
<dbReference type="PANTHER" id="PTHR45266:SF3">
    <property type="entry name" value="OXALOACETATE DECARBOXYLASE ALPHA CHAIN"/>
    <property type="match status" value="1"/>
</dbReference>
<organism evidence="3 16">
    <name type="scientific">Parabacteroides distasonis</name>
    <dbReference type="NCBI Taxonomy" id="823"/>
    <lineage>
        <taxon>Bacteria</taxon>
        <taxon>Pseudomonadati</taxon>
        <taxon>Bacteroidota</taxon>
        <taxon>Bacteroidia</taxon>
        <taxon>Bacteroidales</taxon>
        <taxon>Tannerellaceae</taxon>
        <taxon>Parabacteroides</taxon>
    </lineage>
</organism>
<evidence type="ECO:0000313" key="7">
    <source>
        <dbReference type="EMBL" id="MDB9005319.1"/>
    </source>
</evidence>
<dbReference type="RefSeq" id="WP_005859628.1">
    <property type="nucleotide sequence ID" value="NZ_AP019729.1"/>
</dbReference>
<dbReference type="CDD" id="cd06850">
    <property type="entry name" value="biotinyl_domain"/>
    <property type="match status" value="1"/>
</dbReference>
<dbReference type="InterPro" id="IPR050709">
    <property type="entry name" value="Biotin_Carboxyl_Carrier/Decarb"/>
</dbReference>
<evidence type="ECO:0000313" key="18">
    <source>
        <dbReference type="Proteomes" id="UP000441358"/>
    </source>
</evidence>
<dbReference type="GeneID" id="93523472"/>
<keyword evidence="3" id="KW-0456">Lyase</keyword>
<evidence type="ECO:0000313" key="5">
    <source>
        <dbReference type="EMBL" id="CUQ16822.1"/>
    </source>
</evidence>
<dbReference type="AlphaFoldDB" id="A0A173T4G4"/>
<dbReference type="EMBL" id="CYYK01000001">
    <property type="protein sequence ID" value="CUN38278.1"/>
    <property type="molecule type" value="Genomic_DNA"/>
</dbReference>
<reference evidence="13 17" key="2">
    <citation type="submission" date="2018-08" db="EMBL/GenBank/DDBJ databases">
        <title>A genome reference for cultivated species of the human gut microbiota.</title>
        <authorList>
            <person name="Zou Y."/>
            <person name="Xue W."/>
            <person name="Luo G."/>
        </authorList>
    </citation>
    <scope>NUCLEOTIDE SEQUENCE [LARGE SCALE GENOMIC DNA]</scope>
    <source>
        <strain evidence="13 17">AM30-4</strain>
    </source>
</reference>
<evidence type="ECO:0000313" key="13">
    <source>
        <dbReference type="EMBL" id="RHD77317.1"/>
    </source>
</evidence>
<proteinExistence type="predicted"/>
<protein>
    <submittedName>
        <fullName evidence="6">Acetyl-CoA carboxylase biotin carboxyl carrier protein subunit</fullName>
    </submittedName>
    <submittedName>
        <fullName evidence="3">Glutaconyl-CoA decarboxylase subunit gamma</fullName>
        <ecNumber evidence="3">4.1.1.70</ecNumber>
    </submittedName>
</protein>
<dbReference type="EMBL" id="WKLT01000007">
    <property type="protein sequence ID" value="MRY58148.1"/>
    <property type="molecule type" value="Genomic_DNA"/>
</dbReference>
<dbReference type="EMBL" id="JAJCNI010000005">
    <property type="protein sequence ID" value="MCB6517340.1"/>
    <property type="molecule type" value="Genomic_DNA"/>
</dbReference>
<evidence type="ECO:0000313" key="4">
    <source>
        <dbReference type="EMBL" id="CUN38278.1"/>
    </source>
</evidence>
<evidence type="ECO:0000313" key="14">
    <source>
        <dbReference type="Proteomes" id="UP000095332"/>
    </source>
</evidence>
<dbReference type="Proteomes" id="UP001210126">
    <property type="component" value="Unassembled WGS sequence"/>
</dbReference>
<dbReference type="EMBL" id="WKMX01000003">
    <property type="protein sequence ID" value="MRZ05330.1"/>
    <property type="molecule type" value="Genomic_DNA"/>
</dbReference>
<evidence type="ECO:0000313" key="8">
    <source>
        <dbReference type="EMBL" id="MRY58148.1"/>
    </source>
</evidence>
<dbReference type="PROSITE" id="PS50968">
    <property type="entry name" value="BIOTINYL_LIPOYL"/>
    <property type="match status" value="1"/>
</dbReference>
<evidence type="ECO:0000313" key="9">
    <source>
        <dbReference type="EMBL" id="MRY83989.1"/>
    </source>
</evidence>
<accession>A0A173T4G4</accession>
<dbReference type="Proteomes" id="UP000095591">
    <property type="component" value="Unassembled WGS sequence"/>
</dbReference>
<dbReference type="EMBL" id="WKMW01000005">
    <property type="protein sequence ID" value="MRY83989.1"/>
    <property type="molecule type" value="Genomic_DNA"/>
</dbReference>
<evidence type="ECO:0000259" key="2">
    <source>
        <dbReference type="PROSITE" id="PS50968"/>
    </source>
</evidence>
<dbReference type="EMBL" id="QSJN01000002">
    <property type="protein sequence ID" value="RHD77317.1"/>
    <property type="molecule type" value="Genomic_DNA"/>
</dbReference>
<evidence type="ECO:0000313" key="6">
    <source>
        <dbReference type="EMBL" id="MCB6517340.1"/>
    </source>
</evidence>
<dbReference type="GO" id="GO:0016829">
    <property type="term" value="F:lyase activity"/>
    <property type="evidence" value="ECO:0007669"/>
    <property type="project" value="UniProtKB-KW"/>
</dbReference>
<dbReference type="EC" id="4.1.1.70" evidence="3"/>
<dbReference type="EMBL" id="CZBM01000005">
    <property type="protein sequence ID" value="CUQ16822.1"/>
    <property type="molecule type" value="Genomic_DNA"/>
</dbReference>
<dbReference type="OrthoDB" id="9812676at2"/>
<dbReference type="Proteomes" id="UP000471216">
    <property type="component" value="Unassembled WGS sequence"/>
</dbReference>
<dbReference type="Proteomes" id="UP000441609">
    <property type="component" value="Unassembled WGS sequence"/>
</dbReference>
<evidence type="ECO:0000313" key="11">
    <source>
        <dbReference type="EMBL" id="MRZ49634.1"/>
    </source>
</evidence>
<dbReference type="Proteomes" id="UP001198806">
    <property type="component" value="Unassembled WGS sequence"/>
</dbReference>
<evidence type="ECO:0000313" key="17">
    <source>
        <dbReference type="Proteomes" id="UP000284660"/>
    </source>
</evidence>
<name>A0A173T4G4_PARDI</name>
<dbReference type="Gene3D" id="2.40.50.100">
    <property type="match status" value="1"/>
</dbReference>
<dbReference type="InterPro" id="IPR011053">
    <property type="entry name" value="Single_hybrid_motif"/>
</dbReference>
<dbReference type="Proteomes" id="UP000463337">
    <property type="component" value="Unassembled WGS sequence"/>
</dbReference>
<evidence type="ECO:0000313" key="12">
    <source>
        <dbReference type="EMBL" id="MSB75225.1"/>
    </source>
</evidence>
<dbReference type="Proteomes" id="UP000441358">
    <property type="component" value="Unassembled WGS sequence"/>
</dbReference>
<feature type="domain" description="Lipoyl-binding" evidence="2">
    <location>
        <begin position="91"/>
        <end position="166"/>
    </location>
</feature>
<dbReference type="Proteomes" id="UP000450599">
    <property type="component" value="Unassembled WGS sequence"/>
</dbReference>
<dbReference type="InterPro" id="IPR000089">
    <property type="entry name" value="Biotin_lipoyl"/>
</dbReference>